<comment type="caution">
    <text evidence="2">The sequence shown here is derived from an EMBL/GenBank/DDBJ whole genome shotgun (WGS) entry which is preliminary data.</text>
</comment>
<sequence>MLATTVDLLARTIFSRAIGGKEKKEEPNDNHEGKKEPSRIPDTSPFGRSQGQTWVRKIQDVERKDVIESVMDDFT</sequence>
<keyword evidence="3" id="KW-1185">Reference proteome</keyword>
<evidence type="ECO:0000313" key="2">
    <source>
        <dbReference type="EMBL" id="GBL85326.1"/>
    </source>
</evidence>
<dbReference type="EMBL" id="BGPR01000042">
    <property type="protein sequence ID" value="GBL85326.1"/>
    <property type="molecule type" value="Genomic_DNA"/>
</dbReference>
<feature type="compositionally biased region" description="Basic and acidic residues" evidence="1">
    <location>
        <begin position="19"/>
        <end position="39"/>
    </location>
</feature>
<reference evidence="2 3" key="1">
    <citation type="journal article" date="2019" name="Sci. Rep.">
        <title>Orb-weaving spider Araneus ventricosus genome elucidates the spidroin gene catalogue.</title>
        <authorList>
            <person name="Kono N."/>
            <person name="Nakamura H."/>
            <person name="Ohtoshi R."/>
            <person name="Moran D.A.P."/>
            <person name="Shinohara A."/>
            <person name="Yoshida Y."/>
            <person name="Fujiwara M."/>
            <person name="Mori M."/>
            <person name="Tomita M."/>
            <person name="Arakawa K."/>
        </authorList>
    </citation>
    <scope>NUCLEOTIDE SEQUENCE [LARGE SCALE GENOMIC DNA]</scope>
</reference>
<protein>
    <submittedName>
        <fullName evidence="2">Uncharacterized protein</fullName>
    </submittedName>
</protein>
<feature type="region of interest" description="Disordered" evidence="1">
    <location>
        <begin position="17"/>
        <end position="55"/>
    </location>
</feature>
<gene>
    <name evidence="2" type="ORF">AVEN_222780_1</name>
</gene>
<accession>A0A4Y2B226</accession>
<proteinExistence type="predicted"/>
<evidence type="ECO:0000256" key="1">
    <source>
        <dbReference type="SAM" id="MobiDB-lite"/>
    </source>
</evidence>
<dbReference type="Proteomes" id="UP000499080">
    <property type="component" value="Unassembled WGS sequence"/>
</dbReference>
<evidence type="ECO:0000313" key="3">
    <source>
        <dbReference type="Proteomes" id="UP000499080"/>
    </source>
</evidence>
<name>A0A4Y2B226_ARAVE</name>
<dbReference type="AlphaFoldDB" id="A0A4Y2B226"/>
<organism evidence="2 3">
    <name type="scientific">Araneus ventricosus</name>
    <name type="common">Orbweaver spider</name>
    <name type="synonym">Epeira ventricosa</name>
    <dbReference type="NCBI Taxonomy" id="182803"/>
    <lineage>
        <taxon>Eukaryota</taxon>
        <taxon>Metazoa</taxon>
        <taxon>Ecdysozoa</taxon>
        <taxon>Arthropoda</taxon>
        <taxon>Chelicerata</taxon>
        <taxon>Arachnida</taxon>
        <taxon>Araneae</taxon>
        <taxon>Araneomorphae</taxon>
        <taxon>Entelegynae</taxon>
        <taxon>Araneoidea</taxon>
        <taxon>Araneidae</taxon>
        <taxon>Araneus</taxon>
    </lineage>
</organism>